<sequence>MEFNQATLKQFSTHLQSSYQKLVDFEIPAATPQTSDQACPQMPQFQIEQFLTQALNKKLAVTVQFNDFDHGGQTAISGYFERRQRDTIIFTANDHKLIHLVTANAIRYIALNPAA</sequence>
<dbReference type="RefSeq" id="WP_137636673.1">
    <property type="nucleotide sequence ID" value="NZ_BJDN01000002.1"/>
</dbReference>
<accession>A0ABW3E9C8</accession>
<proteinExistence type="predicted"/>
<evidence type="ECO:0000313" key="2">
    <source>
        <dbReference type="Proteomes" id="UP001597104"/>
    </source>
</evidence>
<organism evidence="1 2">
    <name type="scientific">Loigolactobacillus binensis</name>
    <dbReference type="NCBI Taxonomy" id="2559922"/>
    <lineage>
        <taxon>Bacteria</taxon>
        <taxon>Bacillati</taxon>
        <taxon>Bacillota</taxon>
        <taxon>Bacilli</taxon>
        <taxon>Lactobacillales</taxon>
        <taxon>Lactobacillaceae</taxon>
        <taxon>Loigolactobacillus</taxon>
    </lineage>
</organism>
<comment type="caution">
    <text evidence="1">The sequence shown here is derived from an EMBL/GenBank/DDBJ whole genome shotgun (WGS) entry which is preliminary data.</text>
</comment>
<dbReference type="EMBL" id="JBHTIO010000001">
    <property type="protein sequence ID" value="MFD0896230.1"/>
    <property type="molecule type" value="Genomic_DNA"/>
</dbReference>
<evidence type="ECO:0000313" key="1">
    <source>
        <dbReference type="EMBL" id="MFD0896230.1"/>
    </source>
</evidence>
<protein>
    <recommendedName>
        <fullName evidence="3">YolD-like family protein</fullName>
    </recommendedName>
</protein>
<evidence type="ECO:0008006" key="3">
    <source>
        <dbReference type="Google" id="ProtNLM"/>
    </source>
</evidence>
<keyword evidence="2" id="KW-1185">Reference proteome</keyword>
<gene>
    <name evidence="1" type="ORF">ACFQZ7_00540</name>
</gene>
<dbReference type="Proteomes" id="UP001597104">
    <property type="component" value="Unassembled WGS sequence"/>
</dbReference>
<name>A0ABW3E9C8_9LACO</name>
<reference evidence="2" key="1">
    <citation type="journal article" date="2019" name="Int. J. Syst. Evol. Microbiol.">
        <title>The Global Catalogue of Microorganisms (GCM) 10K type strain sequencing project: providing services to taxonomists for standard genome sequencing and annotation.</title>
        <authorList>
            <consortium name="The Broad Institute Genomics Platform"/>
            <consortium name="The Broad Institute Genome Sequencing Center for Infectious Disease"/>
            <person name="Wu L."/>
            <person name="Ma J."/>
        </authorList>
    </citation>
    <scope>NUCLEOTIDE SEQUENCE [LARGE SCALE GENOMIC DNA]</scope>
    <source>
        <strain evidence="2">CCM 8925</strain>
    </source>
</reference>